<sequence>MIKKTATRHGSLFFEEYQVISEMQGNKSAPKITPIIKICIPVLME</sequence>
<gene>
    <name evidence="1" type="ORF">SAMN05878482_105363</name>
</gene>
<reference evidence="1 2" key="1">
    <citation type="submission" date="2017-01" db="EMBL/GenBank/DDBJ databases">
        <authorList>
            <person name="Varghese N."/>
            <person name="Submissions S."/>
        </authorList>
    </citation>
    <scope>NUCLEOTIDE SEQUENCE [LARGE SCALE GENOMIC DNA]</scope>
    <source>
        <strain evidence="1 2">RUG2-6</strain>
    </source>
</reference>
<organism evidence="1 2">
    <name type="scientific">Peribacillus simplex</name>
    <dbReference type="NCBI Taxonomy" id="1478"/>
    <lineage>
        <taxon>Bacteria</taxon>
        <taxon>Bacillati</taxon>
        <taxon>Bacillota</taxon>
        <taxon>Bacilli</taxon>
        <taxon>Bacillales</taxon>
        <taxon>Bacillaceae</taxon>
        <taxon>Peribacillus</taxon>
    </lineage>
</organism>
<accession>A0A9X8RBK2</accession>
<protein>
    <submittedName>
        <fullName evidence="1">Uncharacterized protein</fullName>
    </submittedName>
</protein>
<name>A0A9X8RBK2_9BACI</name>
<proteinExistence type="predicted"/>
<dbReference type="AlphaFoldDB" id="A0A9X8RBK2"/>
<dbReference type="Proteomes" id="UP000185829">
    <property type="component" value="Unassembled WGS sequence"/>
</dbReference>
<evidence type="ECO:0000313" key="2">
    <source>
        <dbReference type="Proteomes" id="UP000185829"/>
    </source>
</evidence>
<comment type="caution">
    <text evidence="1">The sequence shown here is derived from an EMBL/GenBank/DDBJ whole genome shotgun (WGS) entry which is preliminary data.</text>
</comment>
<evidence type="ECO:0000313" key="1">
    <source>
        <dbReference type="EMBL" id="SIR75839.1"/>
    </source>
</evidence>
<dbReference type="EMBL" id="FTMX01000005">
    <property type="protein sequence ID" value="SIR75839.1"/>
    <property type="molecule type" value="Genomic_DNA"/>
</dbReference>